<keyword evidence="2" id="KW-1185">Reference proteome</keyword>
<accession>A0AA88CSN8</accession>
<sequence>MVHAKALLKALAEELPKDAIKLSCGITSLEEVDEAPNKGTSIAIIHMEDGTTIKAKAIGEQILLMLHQLKFRALDNE</sequence>
<dbReference type="Gramene" id="FCD_00011676-RA">
    <property type="protein sequence ID" value="FCD_00011676-RA:cds"/>
    <property type="gene ID" value="FCD_00011676"/>
</dbReference>
<comment type="caution">
    <text evidence="1">The sequence shown here is derived from an EMBL/GenBank/DDBJ whole genome shotgun (WGS) entry which is preliminary data.</text>
</comment>
<dbReference type="EMBL" id="BTGU01000004">
    <property type="protein sequence ID" value="GMN33323.1"/>
    <property type="molecule type" value="Genomic_DNA"/>
</dbReference>
<organism evidence="1 2">
    <name type="scientific">Ficus carica</name>
    <name type="common">Common fig</name>
    <dbReference type="NCBI Taxonomy" id="3494"/>
    <lineage>
        <taxon>Eukaryota</taxon>
        <taxon>Viridiplantae</taxon>
        <taxon>Streptophyta</taxon>
        <taxon>Embryophyta</taxon>
        <taxon>Tracheophyta</taxon>
        <taxon>Spermatophyta</taxon>
        <taxon>Magnoliopsida</taxon>
        <taxon>eudicotyledons</taxon>
        <taxon>Gunneridae</taxon>
        <taxon>Pentapetalae</taxon>
        <taxon>rosids</taxon>
        <taxon>fabids</taxon>
        <taxon>Rosales</taxon>
        <taxon>Moraceae</taxon>
        <taxon>Ficeae</taxon>
        <taxon>Ficus</taxon>
    </lineage>
</organism>
<gene>
    <name evidence="1" type="ORF">TIFTF001_004101</name>
</gene>
<dbReference type="Proteomes" id="UP001187192">
    <property type="component" value="Unassembled WGS sequence"/>
</dbReference>
<dbReference type="AlphaFoldDB" id="A0AA88CSN8"/>
<reference evidence="1" key="1">
    <citation type="submission" date="2023-07" db="EMBL/GenBank/DDBJ databases">
        <title>draft genome sequence of fig (Ficus carica).</title>
        <authorList>
            <person name="Takahashi T."/>
            <person name="Nishimura K."/>
        </authorList>
    </citation>
    <scope>NUCLEOTIDE SEQUENCE</scope>
</reference>
<evidence type="ECO:0000313" key="1">
    <source>
        <dbReference type="EMBL" id="GMN33323.1"/>
    </source>
</evidence>
<protein>
    <submittedName>
        <fullName evidence="1">Uncharacterized protein</fullName>
    </submittedName>
</protein>
<evidence type="ECO:0000313" key="2">
    <source>
        <dbReference type="Proteomes" id="UP001187192"/>
    </source>
</evidence>
<name>A0AA88CSN8_FICCA</name>
<proteinExistence type="predicted"/>